<feature type="active site" description="Nucleophile" evidence="4">
    <location>
        <position position="75"/>
    </location>
</feature>
<accession>A0A2U0I019</accession>
<comment type="cofactor">
    <cofactor evidence="1">
        <name>pyridoxal 5'-phosphate</name>
        <dbReference type="ChEBI" id="CHEBI:597326"/>
    </cofactor>
</comment>
<evidence type="ECO:0000256" key="1">
    <source>
        <dbReference type="ARBA" id="ARBA00001933"/>
    </source>
</evidence>
<comment type="similarity">
    <text evidence="2">Belongs to the ACC deaminase/D-cysteine desulfhydrase family.</text>
</comment>
<evidence type="ECO:0000259" key="6">
    <source>
        <dbReference type="Pfam" id="PF00291"/>
    </source>
</evidence>
<dbReference type="RefSeq" id="WP_116694820.1">
    <property type="nucleotide sequence ID" value="NZ_QEHR01000006.1"/>
</dbReference>
<sequence>MKGPVSTFFTSPFQSALQRVPIAAFVDTTCQLYMLREDQIHPYVSGNKFRKLKYNIQQAVKENHRTLLTFGGAYSNHIAAVAAAGALCGMQTIGIVRGEELSEKIHENPTLRYAQQQGMQLHFISREAYRDKYKASQIELLREHFGNFYLLPEGGTNALAVQGCAEILAGTETHADYICAPVGTGGTLAGLVEASEPHQQIIGFSALKGTFQLSEIEKYTDKENFELTDTYCFGGYAKIDLQLVRFINEFYKKTGIPLDPVYTGKMLFGIVDLLKSGHFKENSRIFAVHTGGLQGIAGMNQRLKKKNLPQIIC</sequence>
<dbReference type="InterPro" id="IPR027278">
    <property type="entry name" value="ACCD_DCysDesulf"/>
</dbReference>
<evidence type="ECO:0000256" key="3">
    <source>
        <dbReference type="ARBA" id="ARBA00022898"/>
    </source>
</evidence>
<reference evidence="7 8" key="1">
    <citation type="submission" date="2018-04" db="EMBL/GenBank/DDBJ databases">
        <title>Marixanthomonas spongiae HN-E44 sp. nov., isolated from a marine sponge.</title>
        <authorList>
            <person name="Luo L."/>
            <person name="Zhuang L."/>
        </authorList>
    </citation>
    <scope>NUCLEOTIDE SEQUENCE [LARGE SCALE GENOMIC DNA]</scope>
    <source>
        <strain evidence="7 8">HN-E44</strain>
    </source>
</reference>
<dbReference type="OrthoDB" id="9801249at2"/>
<name>A0A2U0I019_9FLAO</name>
<dbReference type="SUPFAM" id="SSF53686">
    <property type="entry name" value="Tryptophan synthase beta subunit-like PLP-dependent enzymes"/>
    <property type="match status" value="1"/>
</dbReference>
<proteinExistence type="inferred from homology"/>
<protein>
    <submittedName>
        <fullName evidence="7">1-aminocyclopropane-1-carboxylate deaminase</fullName>
    </submittedName>
</protein>
<dbReference type="PANTHER" id="PTHR43780:SF2">
    <property type="entry name" value="1-AMINOCYCLOPROPANE-1-CARBOXYLATE DEAMINASE-RELATED"/>
    <property type="match status" value="1"/>
</dbReference>
<dbReference type="Proteomes" id="UP000245962">
    <property type="component" value="Unassembled WGS sequence"/>
</dbReference>
<keyword evidence="3 5" id="KW-0663">Pyridoxal phosphate</keyword>
<feature type="modified residue" description="N6-(pyridoxal phosphate)lysine" evidence="5">
    <location>
        <position position="48"/>
    </location>
</feature>
<evidence type="ECO:0000313" key="7">
    <source>
        <dbReference type="EMBL" id="PVW14330.1"/>
    </source>
</evidence>
<feature type="domain" description="Tryptophan synthase beta chain-like PALP" evidence="6">
    <location>
        <begin position="30"/>
        <end position="291"/>
    </location>
</feature>
<dbReference type="PANTHER" id="PTHR43780">
    <property type="entry name" value="1-AMINOCYCLOPROPANE-1-CARBOXYLATE DEAMINASE-RELATED"/>
    <property type="match status" value="1"/>
</dbReference>
<dbReference type="Pfam" id="PF00291">
    <property type="entry name" value="PALP"/>
    <property type="match status" value="1"/>
</dbReference>
<evidence type="ECO:0000256" key="5">
    <source>
        <dbReference type="PIRSR" id="PIRSR006278-2"/>
    </source>
</evidence>
<dbReference type="InterPro" id="IPR036052">
    <property type="entry name" value="TrpB-like_PALP_sf"/>
</dbReference>
<organism evidence="7 8">
    <name type="scientific">Marixanthomonas spongiae</name>
    <dbReference type="NCBI Taxonomy" id="2174845"/>
    <lineage>
        <taxon>Bacteria</taxon>
        <taxon>Pseudomonadati</taxon>
        <taxon>Bacteroidota</taxon>
        <taxon>Flavobacteriia</taxon>
        <taxon>Flavobacteriales</taxon>
        <taxon>Flavobacteriaceae</taxon>
        <taxon>Marixanthomonas</taxon>
    </lineage>
</organism>
<keyword evidence="8" id="KW-1185">Reference proteome</keyword>
<comment type="caution">
    <text evidence="7">The sequence shown here is derived from an EMBL/GenBank/DDBJ whole genome shotgun (WGS) entry which is preliminary data.</text>
</comment>
<evidence type="ECO:0000256" key="2">
    <source>
        <dbReference type="ARBA" id="ARBA00008639"/>
    </source>
</evidence>
<dbReference type="InterPro" id="IPR001926">
    <property type="entry name" value="TrpB-like_PALP"/>
</dbReference>
<dbReference type="PIRSF" id="PIRSF006278">
    <property type="entry name" value="ACCD_DCysDesulf"/>
    <property type="match status" value="1"/>
</dbReference>
<dbReference type="GO" id="GO:0019148">
    <property type="term" value="F:D-cysteine desulfhydrase activity"/>
    <property type="evidence" value="ECO:0007669"/>
    <property type="project" value="TreeGrafter"/>
</dbReference>
<dbReference type="AlphaFoldDB" id="A0A2U0I019"/>
<dbReference type="Gene3D" id="3.40.50.1100">
    <property type="match status" value="2"/>
</dbReference>
<dbReference type="EMBL" id="QEHR01000006">
    <property type="protein sequence ID" value="PVW14330.1"/>
    <property type="molecule type" value="Genomic_DNA"/>
</dbReference>
<gene>
    <name evidence="7" type="ORF">DDV96_11060</name>
</gene>
<evidence type="ECO:0000313" key="8">
    <source>
        <dbReference type="Proteomes" id="UP000245962"/>
    </source>
</evidence>
<evidence type="ECO:0000256" key="4">
    <source>
        <dbReference type="PIRSR" id="PIRSR006278-1"/>
    </source>
</evidence>